<proteinExistence type="predicted"/>
<evidence type="ECO:0000313" key="2">
    <source>
        <dbReference type="EMBL" id="KAF2400363.1"/>
    </source>
</evidence>
<dbReference type="EMBL" id="ML996695">
    <property type="protein sequence ID" value="KAF2400363.1"/>
    <property type="molecule type" value="Genomic_DNA"/>
</dbReference>
<evidence type="ECO:0000256" key="1">
    <source>
        <dbReference type="SAM" id="MobiDB-lite"/>
    </source>
</evidence>
<gene>
    <name evidence="2" type="ORF">EJ06DRAFT_427386</name>
</gene>
<keyword evidence="3" id="KW-1185">Reference proteome</keyword>
<feature type="region of interest" description="Disordered" evidence="1">
    <location>
        <begin position="25"/>
        <end position="135"/>
    </location>
</feature>
<reference evidence="2" key="1">
    <citation type="journal article" date="2020" name="Stud. Mycol.">
        <title>101 Dothideomycetes genomes: a test case for predicting lifestyles and emergence of pathogens.</title>
        <authorList>
            <person name="Haridas S."/>
            <person name="Albert R."/>
            <person name="Binder M."/>
            <person name="Bloem J."/>
            <person name="Labutti K."/>
            <person name="Salamov A."/>
            <person name="Andreopoulos B."/>
            <person name="Baker S."/>
            <person name="Barry K."/>
            <person name="Bills G."/>
            <person name="Bluhm B."/>
            <person name="Cannon C."/>
            <person name="Castanera R."/>
            <person name="Culley D."/>
            <person name="Daum C."/>
            <person name="Ezra D."/>
            <person name="Gonzalez J."/>
            <person name="Henrissat B."/>
            <person name="Kuo A."/>
            <person name="Liang C."/>
            <person name="Lipzen A."/>
            <person name="Lutzoni F."/>
            <person name="Magnuson J."/>
            <person name="Mondo S."/>
            <person name="Nolan M."/>
            <person name="Ohm R."/>
            <person name="Pangilinan J."/>
            <person name="Park H.-J."/>
            <person name="Ramirez L."/>
            <person name="Alfaro M."/>
            <person name="Sun H."/>
            <person name="Tritt A."/>
            <person name="Yoshinaga Y."/>
            <person name="Zwiers L.-H."/>
            <person name="Turgeon B."/>
            <person name="Goodwin S."/>
            <person name="Spatafora J."/>
            <person name="Crous P."/>
            <person name="Grigoriev I."/>
        </authorList>
    </citation>
    <scope>NUCLEOTIDE SEQUENCE</scope>
    <source>
        <strain evidence="2">CBS 262.69</strain>
    </source>
</reference>
<evidence type="ECO:0000313" key="3">
    <source>
        <dbReference type="Proteomes" id="UP000799640"/>
    </source>
</evidence>
<organism evidence="2 3">
    <name type="scientific">Trichodelitschia bisporula</name>
    <dbReference type="NCBI Taxonomy" id="703511"/>
    <lineage>
        <taxon>Eukaryota</taxon>
        <taxon>Fungi</taxon>
        <taxon>Dikarya</taxon>
        <taxon>Ascomycota</taxon>
        <taxon>Pezizomycotina</taxon>
        <taxon>Dothideomycetes</taxon>
        <taxon>Dothideomycetes incertae sedis</taxon>
        <taxon>Phaeotrichales</taxon>
        <taxon>Phaeotrichaceae</taxon>
        <taxon>Trichodelitschia</taxon>
    </lineage>
</organism>
<dbReference type="Proteomes" id="UP000799640">
    <property type="component" value="Unassembled WGS sequence"/>
</dbReference>
<sequence>MTSYQMPKAEGFHKVQYSTVCHPILPDISPPEYHSRIPLPNTTPEYHSRPRREHVTRASTHPPPNLKSPFPTYFPSIPHPPQSSPEANNGTISPEPTPKLTPRPKSRQSAPQPDAALRSPTPHLEAQRHSLIACR</sequence>
<accession>A0A6G1HWC7</accession>
<name>A0A6G1HWC7_9PEZI</name>
<dbReference type="AlphaFoldDB" id="A0A6G1HWC7"/>
<protein>
    <submittedName>
        <fullName evidence="2">Uncharacterized protein</fullName>
    </submittedName>
</protein>
<feature type="compositionally biased region" description="Polar residues" evidence="1">
    <location>
        <begin position="84"/>
        <end position="94"/>
    </location>
</feature>